<feature type="region of interest" description="Disordered" evidence="1">
    <location>
        <begin position="68"/>
        <end position="99"/>
    </location>
</feature>
<keyword evidence="3" id="KW-1185">Reference proteome</keyword>
<evidence type="ECO:0000256" key="1">
    <source>
        <dbReference type="SAM" id="MobiDB-lite"/>
    </source>
</evidence>
<name>A0A9R1UMQ3_LACSA</name>
<dbReference type="EMBL" id="NBSK02000008">
    <property type="protein sequence ID" value="KAJ0190093.1"/>
    <property type="molecule type" value="Genomic_DNA"/>
</dbReference>
<organism evidence="2 3">
    <name type="scientific">Lactuca sativa</name>
    <name type="common">Garden lettuce</name>
    <dbReference type="NCBI Taxonomy" id="4236"/>
    <lineage>
        <taxon>Eukaryota</taxon>
        <taxon>Viridiplantae</taxon>
        <taxon>Streptophyta</taxon>
        <taxon>Embryophyta</taxon>
        <taxon>Tracheophyta</taxon>
        <taxon>Spermatophyta</taxon>
        <taxon>Magnoliopsida</taxon>
        <taxon>eudicotyledons</taxon>
        <taxon>Gunneridae</taxon>
        <taxon>Pentapetalae</taxon>
        <taxon>asterids</taxon>
        <taxon>campanulids</taxon>
        <taxon>Asterales</taxon>
        <taxon>Asteraceae</taxon>
        <taxon>Cichorioideae</taxon>
        <taxon>Cichorieae</taxon>
        <taxon>Lactucinae</taxon>
        <taxon>Lactuca</taxon>
    </lineage>
</organism>
<feature type="compositionally biased region" description="Polar residues" evidence="1">
    <location>
        <begin position="72"/>
        <end position="87"/>
    </location>
</feature>
<feature type="compositionally biased region" description="Basic and acidic residues" evidence="1">
    <location>
        <begin position="90"/>
        <end position="99"/>
    </location>
</feature>
<sequence>MKVKRRSGMSMKDVENEAPKLYDTSGSKFNDTIVFNEIMMQHDHVLNVKWMMKKVVVAQKRSRSTEEGDYCVQSNTEGESISGSTIKRPTGRDATKGKEKGRFRMRKPLFLRIMEAVTANDRYFQQDVMSHAKKVFHHYKNVLELCGCWHMGHQQIHMMNI</sequence>
<evidence type="ECO:0000313" key="3">
    <source>
        <dbReference type="Proteomes" id="UP000235145"/>
    </source>
</evidence>
<accession>A0A9R1UMQ3</accession>
<protein>
    <submittedName>
        <fullName evidence="2">Uncharacterized protein</fullName>
    </submittedName>
</protein>
<dbReference type="Proteomes" id="UP000235145">
    <property type="component" value="Unassembled WGS sequence"/>
</dbReference>
<gene>
    <name evidence="2" type="ORF">LSAT_V11C800436370</name>
</gene>
<dbReference type="AlphaFoldDB" id="A0A9R1UMQ3"/>
<reference evidence="2 3" key="1">
    <citation type="journal article" date="2017" name="Nat. Commun.">
        <title>Genome assembly with in vitro proximity ligation data and whole-genome triplication in lettuce.</title>
        <authorList>
            <person name="Reyes-Chin-Wo S."/>
            <person name="Wang Z."/>
            <person name="Yang X."/>
            <person name="Kozik A."/>
            <person name="Arikit S."/>
            <person name="Song C."/>
            <person name="Xia L."/>
            <person name="Froenicke L."/>
            <person name="Lavelle D.O."/>
            <person name="Truco M.J."/>
            <person name="Xia R."/>
            <person name="Zhu S."/>
            <person name="Xu C."/>
            <person name="Xu H."/>
            <person name="Xu X."/>
            <person name="Cox K."/>
            <person name="Korf I."/>
            <person name="Meyers B.C."/>
            <person name="Michelmore R.W."/>
        </authorList>
    </citation>
    <scope>NUCLEOTIDE SEQUENCE [LARGE SCALE GENOMIC DNA]</scope>
    <source>
        <strain evidence="3">cv. Salinas</strain>
        <tissue evidence="2">Seedlings</tissue>
    </source>
</reference>
<comment type="caution">
    <text evidence="2">The sequence shown here is derived from an EMBL/GenBank/DDBJ whole genome shotgun (WGS) entry which is preliminary data.</text>
</comment>
<proteinExistence type="predicted"/>
<evidence type="ECO:0000313" key="2">
    <source>
        <dbReference type="EMBL" id="KAJ0190093.1"/>
    </source>
</evidence>